<gene>
    <name evidence="3" type="ORF">F0562_012154</name>
</gene>
<keyword evidence="4" id="KW-1185">Reference proteome</keyword>
<dbReference type="OrthoDB" id="5544992at2759"/>
<dbReference type="PANTHER" id="PTHR34222">
    <property type="entry name" value="GAG_PRE-INTEGRS DOMAIN-CONTAINING PROTEIN"/>
    <property type="match status" value="1"/>
</dbReference>
<sequence>MASDDSVVHASPPPPPPPNRFLNFNDPTNPFRLDHGDNPSVSLVPDLFTIDNYTTWSHAMQCALRAKNKLGFINDELTQPTTPSDPLLQPWERCNDMIMLLDPLPSVGKVFSLIQQQEHQHLMLNNNPSLDSMALAVKKFYPTSKPPNKSGHTQKPRPYCTHYHLFGHTLENCFKAGNAEPSTCTHCHMSGHVAEKCYKLHGYPLGHELFNKAKSSLVFANSASAEPDEDSSATVALTKDQYHQLLSLL</sequence>
<evidence type="ECO:0000313" key="4">
    <source>
        <dbReference type="Proteomes" id="UP000325577"/>
    </source>
</evidence>
<organism evidence="3 4">
    <name type="scientific">Nyssa sinensis</name>
    <dbReference type="NCBI Taxonomy" id="561372"/>
    <lineage>
        <taxon>Eukaryota</taxon>
        <taxon>Viridiplantae</taxon>
        <taxon>Streptophyta</taxon>
        <taxon>Embryophyta</taxon>
        <taxon>Tracheophyta</taxon>
        <taxon>Spermatophyta</taxon>
        <taxon>Magnoliopsida</taxon>
        <taxon>eudicotyledons</taxon>
        <taxon>Gunneridae</taxon>
        <taxon>Pentapetalae</taxon>
        <taxon>asterids</taxon>
        <taxon>Cornales</taxon>
        <taxon>Nyssaceae</taxon>
        <taxon>Nyssa</taxon>
    </lineage>
</organism>
<reference evidence="3 4" key="1">
    <citation type="submission" date="2019-09" db="EMBL/GenBank/DDBJ databases">
        <title>A chromosome-level genome assembly of the Chinese tupelo Nyssa sinensis.</title>
        <authorList>
            <person name="Yang X."/>
            <person name="Kang M."/>
            <person name="Yang Y."/>
            <person name="Xiong H."/>
            <person name="Wang M."/>
            <person name="Zhang Z."/>
            <person name="Wang Z."/>
            <person name="Wu H."/>
            <person name="Ma T."/>
            <person name="Liu J."/>
            <person name="Xi Z."/>
        </authorList>
    </citation>
    <scope>NUCLEOTIDE SEQUENCE [LARGE SCALE GENOMIC DNA]</scope>
    <source>
        <strain evidence="3">J267</strain>
        <tissue evidence="3">Leaf</tissue>
    </source>
</reference>
<dbReference type="EMBL" id="CM018048">
    <property type="protein sequence ID" value="KAA8521481.1"/>
    <property type="molecule type" value="Genomic_DNA"/>
</dbReference>
<feature type="region of interest" description="Disordered" evidence="1">
    <location>
        <begin position="1"/>
        <end position="36"/>
    </location>
</feature>
<feature type="domain" description="Retrotransposon Copia-like N-terminal" evidence="2">
    <location>
        <begin position="35"/>
        <end position="80"/>
    </location>
</feature>
<proteinExistence type="predicted"/>
<evidence type="ECO:0000256" key="1">
    <source>
        <dbReference type="SAM" id="MobiDB-lite"/>
    </source>
</evidence>
<evidence type="ECO:0000313" key="3">
    <source>
        <dbReference type="EMBL" id="KAA8521481.1"/>
    </source>
</evidence>
<accession>A0A5J4ZWJ9</accession>
<name>A0A5J4ZWJ9_9ASTE</name>
<dbReference type="PANTHER" id="PTHR34222:SF99">
    <property type="entry name" value="PROTEIN, PUTATIVE-RELATED"/>
    <property type="match status" value="1"/>
</dbReference>
<dbReference type="InterPro" id="IPR029472">
    <property type="entry name" value="Copia-like_N"/>
</dbReference>
<dbReference type="AlphaFoldDB" id="A0A5J4ZWJ9"/>
<dbReference type="Pfam" id="PF14244">
    <property type="entry name" value="Retrotran_gag_3"/>
    <property type="match status" value="1"/>
</dbReference>
<dbReference type="Proteomes" id="UP000325577">
    <property type="component" value="Linkage Group LG5"/>
</dbReference>
<evidence type="ECO:0000259" key="2">
    <source>
        <dbReference type="Pfam" id="PF14244"/>
    </source>
</evidence>
<protein>
    <recommendedName>
        <fullName evidence="2">Retrotransposon Copia-like N-terminal domain-containing protein</fullName>
    </recommendedName>
</protein>